<dbReference type="InterPro" id="IPR007111">
    <property type="entry name" value="NACHT_NTPase"/>
</dbReference>
<organism evidence="5 6">
    <name type="scientific">Penicillium capsulatum</name>
    <dbReference type="NCBI Taxonomy" id="69766"/>
    <lineage>
        <taxon>Eukaryota</taxon>
        <taxon>Fungi</taxon>
        <taxon>Dikarya</taxon>
        <taxon>Ascomycota</taxon>
        <taxon>Pezizomycotina</taxon>
        <taxon>Eurotiomycetes</taxon>
        <taxon>Eurotiomycetidae</taxon>
        <taxon>Eurotiales</taxon>
        <taxon>Aspergillaceae</taxon>
        <taxon>Penicillium</taxon>
    </lineage>
</organism>
<keyword evidence="6" id="KW-1185">Reference proteome</keyword>
<accession>A0A9W9IB85</accession>
<dbReference type="Pfam" id="PF00023">
    <property type="entry name" value="Ank"/>
    <property type="match status" value="1"/>
</dbReference>
<feature type="repeat" description="ANK" evidence="2">
    <location>
        <begin position="1108"/>
        <end position="1140"/>
    </location>
</feature>
<dbReference type="SMART" id="SM00248">
    <property type="entry name" value="ANK"/>
    <property type="match status" value="9"/>
</dbReference>
<dbReference type="Pfam" id="PF24883">
    <property type="entry name" value="NPHP3_N"/>
    <property type="match status" value="1"/>
</dbReference>
<dbReference type="Gene3D" id="1.25.40.20">
    <property type="entry name" value="Ankyrin repeat-containing domain"/>
    <property type="match status" value="3"/>
</dbReference>
<dbReference type="Pfam" id="PF12796">
    <property type="entry name" value="Ank_2"/>
    <property type="match status" value="2"/>
</dbReference>
<feature type="repeat" description="ANK" evidence="2">
    <location>
        <begin position="894"/>
        <end position="926"/>
    </location>
</feature>
<dbReference type="Proteomes" id="UP001146351">
    <property type="component" value="Unassembled WGS sequence"/>
</dbReference>
<gene>
    <name evidence="5" type="ORF">N7492_005106</name>
</gene>
<dbReference type="Gene3D" id="3.40.50.300">
    <property type="entry name" value="P-loop containing nucleotide triphosphate hydrolases"/>
    <property type="match status" value="1"/>
</dbReference>
<sequence length="1171" mass="129298">MSGCFSRLANKFSKGKQDGQKGPPPDPEPNDESRPSASESGQPDGVASSGESLEKQTPKDRWREAFNGLSEEKREALKKLGFSDEKPGPMGSSIKDLAGTVKEKQKACEDKFLKTKICGKEIVFREYTADIVSWIEKAGNIAIQFAPPQASLPWDLVKNLMKIPVNESEQMGALLLTTQVVVSITTRCQVYEHTYLNQIAEDSLGAAQSQLEKRLIDLYKTSLDLLAKSGSLLSSGTPRRIVQAIVNPGKAKDSLDNLGKQEDDLLKDVQACEVGRSATADKRSNEMLELLQAPMTRVDEGVSKLLTHMDEKEHIELLERISAIPFGEHHDEVSEKRTPETGDWLVEHKNFDHWKENDSSLLFWLQGDPGSGKTYLTSKVIDAMKDRISYPLKNEGLAFFYCKRDDNPRDNPLAILQSLVRQLSTTAKSPKSIQTELREVCILARERGSNFRFDQCKSQVLRSLNIYERTTIVIDALDECEPESRDELIEALQFFIEESKNPVKVFISSRPDPVLKNLLENSPNVGIQASDNQEDIRKFINAELIKRTKARPFLETLKPKIIAKLLERCQGMFQWVSLQLHQIGKSSSEDSVYECLDSLPKGLEAAYNKVWREIEGQRDSDRTLTKRALLWVMSASKPMTTDELLSAIRVNPIESLSLSGKIDEEGLLSLCNNLLVIDSQLKVWRFSHLSVLEYLQQKQDWNLPHAHCHAARACLSVLSAIYEKVDPEAGLDPSDHSKEHEILDPTHPFQRYARHHWILHVQGTRTAEETTLASQLKAFLGSPDVSSLHYQRWYQHIVLEGIDIPRTSVFYRAYWVSTPEIAPQNVALFAMCRFSFDSILRDWWEDTSFQLTHVSMGGLDLLATAALGGCRPICKRLVERGMDVNATFDASVTSCGSILTIAAYHGHVELVKYLVQAGADVNKVLRSGYYGNALDAAAKCGHIEIVRSLIQAGTDVNTLFEVGSSGSVLISAAVEGSLENVKIMVQEGKADVNLMPPRGVYGSALAAAASRNHLETVKYLVEKGHADVNLVLETGFHGSALAAAASGGHLETVKYLVQDAHADVNLMLQTGRLGSALAAAASGGHLETVKFLVQDGSAEVNQSLQCGDSGTALMAAAESGDARILEYLISVNADVNQKVVRRIGGSALSVALSFGYRDCVAVLEEAGAKDL</sequence>
<dbReference type="AlphaFoldDB" id="A0A9W9IB85"/>
<dbReference type="InterPro" id="IPR027417">
    <property type="entry name" value="P-loop_NTPase"/>
</dbReference>
<reference evidence="5" key="2">
    <citation type="journal article" date="2023" name="IMA Fungus">
        <title>Comparative genomic study of the Penicillium genus elucidates a diverse pangenome and 15 lateral gene transfer events.</title>
        <authorList>
            <person name="Petersen C."/>
            <person name="Sorensen T."/>
            <person name="Nielsen M.R."/>
            <person name="Sondergaard T.E."/>
            <person name="Sorensen J.L."/>
            <person name="Fitzpatrick D.A."/>
            <person name="Frisvad J.C."/>
            <person name="Nielsen K.L."/>
        </authorList>
    </citation>
    <scope>NUCLEOTIDE SEQUENCE</scope>
    <source>
        <strain evidence="5">IBT 21917</strain>
    </source>
</reference>
<dbReference type="EMBL" id="JAPQKO010000003">
    <property type="protein sequence ID" value="KAJ5172513.1"/>
    <property type="molecule type" value="Genomic_DNA"/>
</dbReference>
<dbReference type="PANTHER" id="PTHR10039:SF16">
    <property type="entry name" value="GPI INOSITOL-DEACYLASE"/>
    <property type="match status" value="1"/>
</dbReference>
<feature type="repeat" description="ANK" evidence="2">
    <location>
        <begin position="929"/>
        <end position="961"/>
    </location>
</feature>
<feature type="region of interest" description="Disordered" evidence="3">
    <location>
        <begin position="1"/>
        <end position="65"/>
    </location>
</feature>
<dbReference type="InterPro" id="IPR056884">
    <property type="entry name" value="NPHP3-like_N"/>
</dbReference>
<dbReference type="SUPFAM" id="SSF52540">
    <property type="entry name" value="P-loop containing nucleoside triphosphate hydrolases"/>
    <property type="match status" value="1"/>
</dbReference>
<keyword evidence="1" id="KW-0677">Repeat</keyword>
<feature type="compositionally biased region" description="Basic and acidic residues" evidence="3">
    <location>
        <begin position="52"/>
        <end position="65"/>
    </location>
</feature>
<dbReference type="OrthoDB" id="7464126at2759"/>
<dbReference type="PROSITE" id="PS50297">
    <property type="entry name" value="ANK_REP_REGION"/>
    <property type="match status" value="2"/>
</dbReference>
<feature type="domain" description="NACHT" evidence="4">
    <location>
        <begin position="361"/>
        <end position="515"/>
    </location>
</feature>
<dbReference type="SUPFAM" id="SSF48403">
    <property type="entry name" value="Ankyrin repeat"/>
    <property type="match status" value="1"/>
</dbReference>
<evidence type="ECO:0000313" key="5">
    <source>
        <dbReference type="EMBL" id="KAJ5172513.1"/>
    </source>
</evidence>
<proteinExistence type="predicted"/>
<evidence type="ECO:0000256" key="2">
    <source>
        <dbReference type="PROSITE-ProRule" id="PRU00023"/>
    </source>
</evidence>
<evidence type="ECO:0000313" key="6">
    <source>
        <dbReference type="Proteomes" id="UP001146351"/>
    </source>
</evidence>
<reference evidence="5" key="1">
    <citation type="submission" date="2022-11" db="EMBL/GenBank/DDBJ databases">
        <authorList>
            <person name="Petersen C."/>
        </authorList>
    </citation>
    <scope>NUCLEOTIDE SEQUENCE</scope>
    <source>
        <strain evidence="5">IBT 21917</strain>
    </source>
</reference>
<dbReference type="PANTHER" id="PTHR10039">
    <property type="entry name" value="AMELOGENIN"/>
    <property type="match status" value="1"/>
</dbReference>
<dbReference type="PROSITE" id="PS50088">
    <property type="entry name" value="ANK_REPEAT"/>
    <property type="match status" value="3"/>
</dbReference>
<name>A0A9W9IB85_9EURO</name>
<evidence type="ECO:0000259" key="4">
    <source>
        <dbReference type="PROSITE" id="PS50837"/>
    </source>
</evidence>
<evidence type="ECO:0000256" key="3">
    <source>
        <dbReference type="SAM" id="MobiDB-lite"/>
    </source>
</evidence>
<dbReference type="InterPro" id="IPR054471">
    <property type="entry name" value="GPIID_WHD"/>
</dbReference>
<dbReference type="InterPro" id="IPR002110">
    <property type="entry name" value="Ankyrin_rpt"/>
</dbReference>
<protein>
    <recommendedName>
        <fullName evidence="4">NACHT domain-containing protein</fullName>
    </recommendedName>
</protein>
<comment type="caution">
    <text evidence="5">The sequence shown here is derived from an EMBL/GenBank/DDBJ whole genome shotgun (WGS) entry which is preliminary data.</text>
</comment>
<dbReference type="Pfam" id="PF22939">
    <property type="entry name" value="WHD_GPIID"/>
    <property type="match status" value="1"/>
</dbReference>
<dbReference type="PROSITE" id="PS50837">
    <property type="entry name" value="NACHT"/>
    <property type="match status" value="1"/>
</dbReference>
<evidence type="ECO:0000256" key="1">
    <source>
        <dbReference type="ARBA" id="ARBA00022737"/>
    </source>
</evidence>
<keyword evidence="2" id="KW-0040">ANK repeat</keyword>
<dbReference type="InterPro" id="IPR036770">
    <property type="entry name" value="Ankyrin_rpt-contain_sf"/>
</dbReference>